<sequence length="393" mass="42502">MSTMKSLWIVMRKELLDLFRDRRTLLLTIGLGPILMPLLLLGIGTLGEKRVKDLTEKPLDLPVVGKAHAPNLIAWLEGQNVTIKDPPKDIPAAIASQAEDLVLRIPADYGDKWRASEPAAVEILFDSTRQDAQVPVQRLQGLLNGYGAQVGALRLFARGVNPGAMAAVQVQRVDLSTPEAQRGRFAAAFLPYFLILSVFIGGAHVVFDSTAGERERQSLEPLLATPAPRSGIVSGKLAAACAVSMLGIVLTLLSFKLTAQFSPTVGRQMSVGFGAMAQLLAVLLPMAVIGTSLLTFLAASAKSMKEAQSHLGWLMLLPMIPSIVLMVNPLKTELWQFSVPFLAQNQLILKIVRGELVTAQQWGVYLGCALTLGALLWFGAVRRYHNEQLAISG</sequence>
<evidence type="ECO:0000313" key="8">
    <source>
        <dbReference type="Proteomes" id="UP000289784"/>
    </source>
</evidence>
<evidence type="ECO:0000256" key="3">
    <source>
        <dbReference type="ARBA" id="ARBA00022989"/>
    </source>
</evidence>
<keyword evidence="8" id="KW-1185">Reference proteome</keyword>
<evidence type="ECO:0000256" key="4">
    <source>
        <dbReference type="ARBA" id="ARBA00023136"/>
    </source>
</evidence>
<dbReference type="OrthoDB" id="5486437at2"/>
<reference evidence="7 8" key="1">
    <citation type="submission" date="2019-01" db="EMBL/GenBank/DDBJ databases">
        <title>Pseudoxanthomonas composti sp. nov., isolated from compost.</title>
        <authorList>
            <person name="Yang G."/>
        </authorList>
    </citation>
    <scope>NUCLEOTIDE SEQUENCE [LARGE SCALE GENOMIC DNA]</scope>
    <source>
        <strain evidence="7 8">GSS15</strain>
    </source>
</reference>
<dbReference type="Proteomes" id="UP000289784">
    <property type="component" value="Unassembled WGS sequence"/>
</dbReference>
<name>A0A4Q1JV94_9GAMM</name>
<evidence type="ECO:0000256" key="5">
    <source>
        <dbReference type="SAM" id="Phobius"/>
    </source>
</evidence>
<dbReference type="RefSeq" id="WP_129470978.1">
    <property type="nucleotide sequence ID" value="NZ_SAWZ01000004.1"/>
</dbReference>
<feature type="transmembrane region" description="Helical" evidence="5">
    <location>
        <begin position="311"/>
        <end position="330"/>
    </location>
</feature>
<gene>
    <name evidence="7" type="ORF">EPA99_09490</name>
</gene>
<feature type="domain" description="ABC-2 type transporter transmembrane" evidence="6">
    <location>
        <begin position="23"/>
        <end position="378"/>
    </location>
</feature>
<evidence type="ECO:0000259" key="6">
    <source>
        <dbReference type="Pfam" id="PF12698"/>
    </source>
</evidence>
<accession>A0A4Q1JV94</accession>
<proteinExistence type="predicted"/>
<keyword evidence="3 5" id="KW-1133">Transmembrane helix</keyword>
<protein>
    <submittedName>
        <fullName evidence="7">ABC transporter permease</fullName>
    </submittedName>
</protein>
<dbReference type="PANTHER" id="PTHR43471:SF3">
    <property type="entry name" value="ABC TRANSPORTER PERMEASE PROTEIN NATB"/>
    <property type="match status" value="1"/>
</dbReference>
<dbReference type="EMBL" id="SAWZ01000004">
    <property type="protein sequence ID" value="RXR06066.1"/>
    <property type="molecule type" value="Genomic_DNA"/>
</dbReference>
<evidence type="ECO:0000256" key="2">
    <source>
        <dbReference type="ARBA" id="ARBA00022692"/>
    </source>
</evidence>
<comment type="caution">
    <text evidence="7">The sequence shown here is derived from an EMBL/GenBank/DDBJ whole genome shotgun (WGS) entry which is preliminary data.</text>
</comment>
<dbReference type="GO" id="GO:0016020">
    <property type="term" value="C:membrane"/>
    <property type="evidence" value="ECO:0007669"/>
    <property type="project" value="UniProtKB-SubCell"/>
</dbReference>
<evidence type="ECO:0000256" key="1">
    <source>
        <dbReference type="ARBA" id="ARBA00004141"/>
    </source>
</evidence>
<dbReference type="GO" id="GO:0140359">
    <property type="term" value="F:ABC-type transporter activity"/>
    <property type="evidence" value="ECO:0007669"/>
    <property type="project" value="InterPro"/>
</dbReference>
<keyword evidence="2 5" id="KW-0812">Transmembrane</keyword>
<keyword evidence="4 5" id="KW-0472">Membrane</keyword>
<feature type="transmembrane region" description="Helical" evidence="5">
    <location>
        <begin position="275"/>
        <end position="299"/>
    </location>
</feature>
<dbReference type="InterPro" id="IPR013525">
    <property type="entry name" value="ABC2_TM"/>
</dbReference>
<evidence type="ECO:0000313" key="7">
    <source>
        <dbReference type="EMBL" id="RXR06066.1"/>
    </source>
</evidence>
<dbReference type="Pfam" id="PF12698">
    <property type="entry name" value="ABC2_membrane_3"/>
    <property type="match status" value="1"/>
</dbReference>
<feature type="transmembrane region" description="Helical" evidence="5">
    <location>
        <begin position="185"/>
        <end position="207"/>
    </location>
</feature>
<feature type="transmembrane region" description="Helical" evidence="5">
    <location>
        <begin position="362"/>
        <end position="381"/>
    </location>
</feature>
<comment type="subcellular location">
    <subcellularLocation>
        <location evidence="1">Membrane</location>
        <topology evidence="1">Multi-pass membrane protein</topology>
    </subcellularLocation>
</comment>
<dbReference type="AlphaFoldDB" id="A0A4Q1JV94"/>
<dbReference type="PANTHER" id="PTHR43471">
    <property type="entry name" value="ABC TRANSPORTER PERMEASE"/>
    <property type="match status" value="1"/>
</dbReference>
<organism evidence="7 8">
    <name type="scientific">Pseudoxanthomonas composti</name>
    <dbReference type="NCBI Taxonomy" id="2137479"/>
    <lineage>
        <taxon>Bacteria</taxon>
        <taxon>Pseudomonadati</taxon>
        <taxon>Pseudomonadota</taxon>
        <taxon>Gammaproteobacteria</taxon>
        <taxon>Lysobacterales</taxon>
        <taxon>Lysobacteraceae</taxon>
        <taxon>Pseudoxanthomonas</taxon>
    </lineage>
</organism>
<feature type="transmembrane region" description="Helical" evidence="5">
    <location>
        <begin position="237"/>
        <end position="255"/>
    </location>
</feature>